<accession>A0ABX1MVC0</accession>
<evidence type="ECO:0000313" key="3">
    <source>
        <dbReference type="Proteomes" id="UP000652074"/>
    </source>
</evidence>
<organism evidence="2 3">
    <name type="scientific">Aromatoleum petrolei</name>
    <dbReference type="NCBI Taxonomy" id="76116"/>
    <lineage>
        <taxon>Bacteria</taxon>
        <taxon>Pseudomonadati</taxon>
        <taxon>Pseudomonadota</taxon>
        <taxon>Betaproteobacteria</taxon>
        <taxon>Rhodocyclales</taxon>
        <taxon>Rhodocyclaceae</taxon>
        <taxon>Aromatoleum</taxon>
    </lineage>
</organism>
<dbReference type="Pfam" id="PF20579">
    <property type="entry name" value="LapA"/>
    <property type="match status" value="1"/>
</dbReference>
<comment type="caution">
    <text evidence="2">The sequence shown here is derived from an EMBL/GenBank/DDBJ whole genome shotgun (WGS) entry which is preliminary data.</text>
</comment>
<gene>
    <name evidence="2" type="ORF">GPA26_24995</name>
</gene>
<dbReference type="EMBL" id="WTVR01000172">
    <property type="protein sequence ID" value="NMF91713.1"/>
    <property type="molecule type" value="Genomic_DNA"/>
</dbReference>
<dbReference type="Proteomes" id="UP000652074">
    <property type="component" value="Unassembled WGS sequence"/>
</dbReference>
<keyword evidence="3" id="KW-1185">Reference proteome</keyword>
<sequence>VYTVTASNPVTVAPLVVTLSNGVVITIPVGETSASSDPVAVRADEAYVQGSESLADVTISGTPTGGNFEAVTTAGTVSNTVVDDSDP</sequence>
<evidence type="ECO:0000313" key="2">
    <source>
        <dbReference type="EMBL" id="NMF91713.1"/>
    </source>
</evidence>
<feature type="non-terminal residue" evidence="2">
    <location>
        <position position="87"/>
    </location>
</feature>
<dbReference type="RefSeq" id="WP_169208982.1">
    <property type="nucleotide sequence ID" value="NZ_WTVR01000172.1"/>
</dbReference>
<feature type="non-terminal residue" evidence="2">
    <location>
        <position position="1"/>
    </location>
</feature>
<protein>
    <recommendedName>
        <fullName evidence="1">LapA adhesin domain-containing protein</fullName>
    </recommendedName>
</protein>
<proteinExistence type="predicted"/>
<reference evidence="2 3" key="1">
    <citation type="submission" date="2019-12" db="EMBL/GenBank/DDBJ databases">
        <title>Comparative genomics gives insights into the taxonomy of the Azoarcus-Aromatoleum group and reveals separate origins of nif in the plant-associated Azoarcus and non-plant-associated Aromatoleum sub-groups.</title>
        <authorList>
            <person name="Lafos M."/>
            <person name="Maluk M."/>
            <person name="Batista M."/>
            <person name="Junghare M."/>
            <person name="Carmona M."/>
            <person name="Faoro H."/>
            <person name="Cruz L.M."/>
            <person name="Battistoni F."/>
            <person name="De Souza E."/>
            <person name="Pedrosa F."/>
            <person name="Chen W.-M."/>
            <person name="Poole P.S."/>
            <person name="Dixon R.A."/>
            <person name="James E.K."/>
        </authorList>
    </citation>
    <scope>NUCLEOTIDE SEQUENCE [LARGE SCALE GENOMIC DNA]</scope>
    <source>
        <strain evidence="2 3">ToN1</strain>
    </source>
</reference>
<evidence type="ECO:0000259" key="1">
    <source>
        <dbReference type="Pfam" id="PF20579"/>
    </source>
</evidence>
<dbReference type="InterPro" id="IPR046779">
    <property type="entry name" value="LapA_adhesin_dom"/>
</dbReference>
<name>A0ABX1MVC0_9RHOO</name>
<feature type="domain" description="LapA adhesin" evidence="1">
    <location>
        <begin position="1"/>
        <end position="84"/>
    </location>
</feature>